<reference evidence="7 8" key="1">
    <citation type="journal article" date="2014" name="PLoS Genet.">
        <title>The Genome of Spironucleus salmonicida Highlights a Fish Pathogen Adapted to Fluctuating Environments.</title>
        <authorList>
            <person name="Xu F."/>
            <person name="Jerlstrom-Hultqvist J."/>
            <person name="Einarsson E."/>
            <person name="Astvaldsson A."/>
            <person name="Svard S.G."/>
            <person name="Andersson J.O."/>
        </authorList>
    </citation>
    <scope>NUCLEOTIDE SEQUENCE</scope>
    <source>
        <strain evidence="8">ATCC 50377</strain>
    </source>
</reference>
<dbReference type="SUPFAM" id="SSF54534">
    <property type="entry name" value="FKBP-like"/>
    <property type="match status" value="1"/>
</dbReference>
<evidence type="ECO:0000256" key="3">
    <source>
        <dbReference type="ARBA" id="ARBA00023110"/>
    </source>
</evidence>
<dbReference type="EMBL" id="KI546110">
    <property type="protein sequence ID" value="EST44775.1"/>
    <property type="molecule type" value="Genomic_DNA"/>
</dbReference>
<keyword evidence="4 5" id="KW-0413">Isomerase</keyword>
<evidence type="ECO:0000313" key="8">
    <source>
        <dbReference type="EMBL" id="KAH0571808.1"/>
    </source>
</evidence>
<evidence type="ECO:0000256" key="5">
    <source>
        <dbReference type="PROSITE-ProRule" id="PRU00277"/>
    </source>
</evidence>
<feature type="domain" description="PPIase FKBP-type" evidence="6">
    <location>
        <begin position="37"/>
        <end position="125"/>
    </location>
</feature>
<keyword evidence="9" id="KW-1185">Reference proteome</keyword>
<evidence type="ECO:0000256" key="2">
    <source>
        <dbReference type="ARBA" id="ARBA00013194"/>
    </source>
</evidence>
<dbReference type="EMBL" id="AUWU02000006">
    <property type="protein sequence ID" value="KAH0571808.1"/>
    <property type="molecule type" value="Genomic_DNA"/>
</dbReference>
<evidence type="ECO:0000256" key="4">
    <source>
        <dbReference type="ARBA" id="ARBA00023235"/>
    </source>
</evidence>
<dbReference type="InterPro" id="IPR001179">
    <property type="entry name" value="PPIase_FKBP_dom"/>
</dbReference>
<dbReference type="AlphaFoldDB" id="V6LJK7"/>
<dbReference type="OrthoDB" id="1902587at2759"/>
<dbReference type="InterPro" id="IPR050689">
    <property type="entry name" value="FKBP-type_PPIase"/>
</dbReference>
<protein>
    <recommendedName>
        <fullName evidence="2 5">peptidylprolyl isomerase</fullName>
        <ecNumber evidence="2 5">5.2.1.8</ecNumber>
    </recommendedName>
</protein>
<evidence type="ECO:0000313" key="7">
    <source>
        <dbReference type="EMBL" id="EST44775.1"/>
    </source>
</evidence>
<organism evidence="7">
    <name type="scientific">Spironucleus salmonicida</name>
    <dbReference type="NCBI Taxonomy" id="348837"/>
    <lineage>
        <taxon>Eukaryota</taxon>
        <taxon>Metamonada</taxon>
        <taxon>Diplomonadida</taxon>
        <taxon>Hexamitidae</taxon>
        <taxon>Hexamitinae</taxon>
        <taxon>Spironucleus</taxon>
    </lineage>
</organism>
<evidence type="ECO:0000256" key="1">
    <source>
        <dbReference type="ARBA" id="ARBA00000971"/>
    </source>
</evidence>
<dbReference type="PANTHER" id="PTHR10516:SF443">
    <property type="entry name" value="FK506-BINDING PROTEIN 59-RELATED"/>
    <property type="match status" value="1"/>
</dbReference>
<dbReference type="VEuPathDB" id="GiardiaDB:SS50377_26004"/>
<dbReference type="PANTHER" id="PTHR10516">
    <property type="entry name" value="PEPTIDYL-PROLYL CIS-TRANS ISOMERASE"/>
    <property type="match status" value="1"/>
</dbReference>
<evidence type="ECO:0000313" key="9">
    <source>
        <dbReference type="Proteomes" id="UP000018208"/>
    </source>
</evidence>
<name>V6LJK7_9EUKA</name>
<dbReference type="GO" id="GO:0005737">
    <property type="term" value="C:cytoplasm"/>
    <property type="evidence" value="ECO:0007669"/>
    <property type="project" value="TreeGrafter"/>
</dbReference>
<dbReference type="Gene3D" id="3.10.50.40">
    <property type="match status" value="1"/>
</dbReference>
<dbReference type="Pfam" id="PF00254">
    <property type="entry name" value="FKBP_C"/>
    <property type="match status" value="1"/>
</dbReference>
<dbReference type="InterPro" id="IPR046357">
    <property type="entry name" value="PPIase_dom_sf"/>
</dbReference>
<dbReference type="FunFam" id="3.10.50.40:FF:000025">
    <property type="entry name" value="Peptidylprolyl isomerase"/>
    <property type="match status" value="1"/>
</dbReference>
<evidence type="ECO:0000259" key="6">
    <source>
        <dbReference type="PROSITE" id="PS50059"/>
    </source>
</evidence>
<accession>V6LJK7</accession>
<dbReference type="PROSITE" id="PS50059">
    <property type="entry name" value="FKBP_PPIASE"/>
    <property type="match status" value="1"/>
</dbReference>
<comment type="catalytic activity">
    <reaction evidence="1 5">
        <text>[protein]-peptidylproline (omega=180) = [protein]-peptidylproline (omega=0)</text>
        <dbReference type="Rhea" id="RHEA:16237"/>
        <dbReference type="Rhea" id="RHEA-COMP:10747"/>
        <dbReference type="Rhea" id="RHEA-COMP:10748"/>
        <dbReference type="ChEBI" id="CHEBI:83833"/>
        <dbReference type="ChEBI" id="CHEBI:83834"/>
        <dbReference type="EC" id="5.2.1.8"/>
    </reaction>
</comment>
<dbReference type="GO" id="GO:0003755">
    <property type="term" value="F:peptidyl-prolyl cis-trans isomerase activity"/>
    <property type="evidence" value="ECO:0007669"/>
    <property type="project" value="UniProtKB-KW"/>
</dbReference>
<dbReference type="EC" id="5.2.1.8" evidence="2 5"/>
<proteinExistence type="predicted"/>
<gene>
    <name evidence="7" type="ORF">SS50377_15345</name>
    <name evidence="8" type="ORF">SS50377_26004</name>
</gene>
<sequence>MPFPRNLARKAAKQPKAPTVVKTLIKASENTACPKPGQFVTVHYTGTLSTGQKFDSSRDRKEPFEFQVGVGQVIEGWDQEVLKMTIGERSKLIIPWQMAYGAEGMPPVIPARSNLTFDVELISVSDEQLQKHDHQHGEDCGCSH</sequence>
<keyword evidence="3 5" id="KW-0697">Rotamase</keyword>
<reference evidence="8" key="2">
    <citation type="submission" date="2020-12" db="EMBL/GenBank/DDBJ databases">
        <title>New Spironucleus salmonicida genome in near-complete chromosomes.</title>
        <authorList>
            <person name="Xu F."/>
            <person name="Kurt Z."/>
            <person name="Jimenez-Gonzalez A."/>
            <person name="Astvaldsson A."/>
            <person name="Andersson J.O."/>
            <person name="Svard S.G."/>
        </authorList>
    </citation>
    <scope>NUCLEOTIDE SEQUENCE</scope>
    <source>
        <strain evidence="8">ATCC 50377</strain>
    </source>
</reference>
<dbReference type="Proteomes" id="UP000018208">
    <property type="component" value="Unassembled WGS sequence"/>
</dbReference>